<keyword evidence="11" id="KW-1185">Reference proteome</keyword>
<keyword evidence="5 7" id="KW-0508">mRNA splicing</keyword>
<evidence type="ECO:0000256" key="2">
    <source>
        <dbReference type="ARBA" id="ARBA00007203"/>
    </source>
</evidence>
<gene>
    <name evidence="10" type="ORF">M0813_03798</name>
</gene>
<sequence>MSSYVSNKDFKKQKELEEARRSGKADLEVDEEGKEINPHIPQFIAQAPWYLDSKGPSLSHQKFTLKQEKKVAKIGKYYKRGSKAKTKVTKWRKGACNNCGSLTHTAKDCCERPRKRNAKLTKKNFGFDETIEKIDYDYDGKRDRWRGYDPRSHQETIKFYEELEKERKKIRSSELSKELETKKKKEKEEELEKERKKEREKEREKGNENENEKDEDLEQGNVQPYQKLDIKTRITVRNLRIREHTAKYLYNLDPNSAYYDPRTRSMRENPFEGFSQEKSIYQGDNYNRRVGDVNDFNKIQLFAWEIDPTNRGEKISERRLHEGDILEGAPTKTQQLWSEIQQRKKKILDQKRKANLKVYGGEKYLRTQEMDKKFGKVGTGYVEYSSTGRAIQKLKKTSVKSKYDEDTFINGHTSVWGSYWNDGKWGYKCCKSFGKNSKCKKIIENK</sequence>
<feature type="domain" description="Pre-mRNA-splicing factor SLU7" evidence="9">
    <location>
        <begin position="137"/>
        <end position="418"/>
    </location>
</feature>
<dbReference type="Pfam" id="PF11708">
    <property type="entry name" value="Slu7"/>
    <property type="match status" value="1"/>
</dbReference>
<keyword evidence="4 7" id="KW-0747">Spliceosome</keyword>
<evidence type="ECO:0000256" key="3">
    <source>
        <dbReference type="ARBA" id="ARBA00022664"/>
    </source>
</evidence>
<dbReference type="Proteomes" id="UP001150062">
    <property type="component" value="Unassembled WGS sequence"/>
</dbReference>
<comment type="similarity">
    <text evidence="2 7">Belongs to the SLU7 family.</text>
</comment>
<evidence type="ECO:0000256" key="7">
    <source>
        <dbReference type="RuleBase" id="RU367071"/>
    </source>
</evidence>
<dbReference type="PANTHER" id="PTHR12942">
    <property type="entry name" value="STEP II SPLICING FACTOR SLU7"/>
    <property type="match status" value="1"/>
</dbReference>
<evidence type="ECO:0000256" key="4">
    <source>
        <dbReference type="ARBA" id="ARBA00022728"/>
    </source>
</evidence>
<dbReference type="EMBL" id="JAOAOG010000264">
    <property type="protein sequence ID" value="KAJ6235115.1"/>
    <property type="molecule type" value="Genomic_DNA"/>
</dbReference>
<name>A0ABQ8XSN1_9EUKA</name>
<reference evidence="10" key="1">
    <citation type="submission" date="2022-08" db="EMBL/GenBank/DDBJ databases">
        <title>Novel sulfate-reducing endosymbionts in the free-living metamonad Anaeramoeba.</title>
        <authorList>
            <person name="Jerlstrom-Hultqvist J."/>
            <person name="Cepicka I."/>
            <person name="Gallot-Lavallee L."/>
            <person name="Salas-Leiva D."/>
            <person name="Curtis B.A."/>
            <person name="Zahonova K."/>
            <person name="Pipaliya S."/>
            <person name="Dacks J."/>
            <person name="Roger A.J."/>
        </authorList>
    </citation>
    <scope>NUCLEOTIDE SEQUENCE</scope>
    <source>
        <strain evidence="10">Schooner1</strain>
    </source>
</reference>
<dbReference type="PANTHER" id="PTHR12942:SF2">
    <property type="entry name" value="PRE-MRNA-SPLICING FACTOR SLU7"/>
    <property type="match status" value="1"/>
</dbReference>
<comment type="subunit">
    <text evidence="7">Associated with the spliceosome.</text>
</comment>
<feature type="region of interest" description="Disordered" evidence="8">
    <location>
        <begin position="171"/>
        <end position="224"/>
    </location>
</feature>
<evidence type="ECO:0000256" key="5">
    <source>
        <dbReference type="ARBA" id="ARBA00023187"/>
    </source>
</evidence>
<proteinExistence type="inferred from homology"/>
<evidence type="ECO:0000259" key="9">
    <source>
        <dbReference type="Pfam" id="PF11708"/>
    </source>
</evidence>
<protein>
    <recommendedName>
        <fullName evidence="7">Pre-mRNA-splicing factor SLU7</fullName>
    </recommendedName>
</protein>
<dbReference type="InterPro" id="IPR021715">
    <property type="entry name" value="Slu7_dom"/>
</dbReference>
<evidence type="ECO:0000256" key="8">
    <source>
        <dbReference type="SAM" id="MobiDB-lite"/>
    </source>
</evidence>
<comment type="subcellular location">
    <subcellularLocation>
        <location evidence="1 7">Nucleus</location>
    </subcellularLocation>
</comment>
<keyword evidence="6 7" id="KW-0539">Nucleus</keyword>
<evidence type="ECO:0000256" key="6">
    <source>
        <dbReference type="ARBA" id="ARBA00023242"/>
    </source>
</evidence>
<evidence type="ECO:0000256" key="1">
    <source>
        <dbReference type="ARBA" id="ARBA00004123"/>
    </source>
</evidence>
<accession>A0ABQ8XSN1</accession>
<keyword evidence="3 7" id="KW-0507">mRNA processing</keyword>
<evidence type="ECO:0000313" key="10">
    <source>
        <dbReference type="EMBL" id="KAJ6235115.1"/>
    </source>
</evidence>
<feature type="compositionally biased region" description="Basic and acidic residues" evidence="8">
    <location>
        <begin position="8"/>
        <end position="27"/>
    </location>
</feature>
<evidence type="ECO:0000313" key="11">
    <source>
        <dbReference type="Proteomes" id="UP001150062"/>
    </source>
</evidence>
<dbReference type="InterPro" id="IPR039974">
    <property type="entry name" value="Splicing_factor_SLU7"/>
</dbReference>
<feature type="compositionally biased region" description="Basic and acidic residues" evidence="8">
    <location>
        <begin position="171"/>
        <end position="210"/>
    </location>
</feature>
<organism evidence="10 11">
    <name type="scientific">Anaeramoeba flamelloides</name>
    <dbReference type="NCBI Taxonomy" id="1746091"/>
    <lineage>
        <taxon>Eukaryota</taxon>
        <taxon>Metamonada</taxon>
        <taxon>Anaeramoebidae</taxon>
        <taxon>Anaeramoeba</taxon>
    </lineage>
</organism>
<comment type="function">
    <text evidence="7">Involved in pre-mRNA splicing.</text>
</comment>
<feature type="region of interest" description="Disordered" evidence="8">
    <location>
        <begin position="1"/>
        <end position="34"/>
    </location>
</feature>
<comment type="caution">
    <text evidence="10">The sequence shown here is derived from an EMBL/GenBank/DDBJ whole genome shotgun (WGS) entry which is preliminary data.</text>
</comment>